<dbReference type="AlphaFoldDB" id="A0A9W9M5I6"/>
<dbReference type="InterPro" id="IPR053037">
    <property type="entry name" value="Pericyclase_pydY-like"/>
</dbReference>
<dbReference type="EMBL" id="JAPQKR010000016">
    <property type="protein sequence ID" value="KAJ5190511.1"/>
    <property type="molecule type" value="Genomic_DNA"/>
</dbReference>
<dbReference type="Proteomes" id="UP001150904">
    <property type="component" value="Unassembled WGS sequence"/>
</dbReference>
<reference evidence="1" key="2">
    <citation type="journal article" date="2023" name="IMA Fungus">
        <title>Comparative genomic study of the Penicillium genus elucidates a diverse pangenome and 15 lateral gene transfer events.</title>
        <authorList>
            <person name="Petersen C."/>
            <person name="Sorensen T."/>
            <person name="Nielsen M.R."/>
            <person name="Sondergaard T.E."/>
            <person name="Sorensen J.L."/>
            <person name="Fitzpatrick D.A."/>
            <person name="Frisvad J.C."/>
            <person name="Nielsen K.L."/>
        </authorList>
    </citation>
    <scope>NUCLEOTIDE SEQUENCE</scope>
    <source>
        <strain evidence="1">IBT 15544</strain>
    </source>
</reference>
<dbReference type="PANTHER" id="PTHR38115">
    <property type="entry name" value="LIPOCALIN-LIKE DOMAIN-CONTAINING PROTEIN"/>
    <property type="match status" value="1"/>
</dbReference>
<keyword evidence="2" id="KW-1185">Reference proteome</keyword>
<evidence type="ECO:0000313" key="2">
    <source>
        <dbReference type="Proteomes" id="UP001150904"/>
    </source>
</evidence>
<dbReference type="OrthoDB" id="425354at2759"/>
<name>A0A9W9M5I6_9EURO</name>
<dbReference type="GeneID" id="83183853"/>
<reference evidence="1" key="1">
    <citation type="submission" date="2022-12" db="EMBL/GenBank/DDBJ databases">
        <authorList>
            <person name="Petersen C."/>
        </authorList>
    </citation>
    <scope>NUCLEOTIDE SEQUENCE</scope>
    <source>
        <strain evidence="1">IBT 15544</strain>
    </source>
</reference>
<accession>A0A9W9M5I6</accession>
<sequence length="227" mass="25210">MAAPADVTVKNLNGQWVMDATLSNPTDPILALQGMSWFLRKALPYATVTLHVNEYPDSTNPQVYHIDVEQVISGGIAGSKETRQLDWQQRDHTDNIFGALKGRSRFIRGAKGDDGKVRPAVEVQTKVGEPEADAKVQRFLRGEILADGSAADGFLVDEEGAEFGEGEGLYMQSWVVNEESGWTAEQIWGFEIVDGQRRHTRRVAVTKGTKVEMARLVYTFEARQAEE</sequence>
<evidence type="ECO:0000313" key="1">
    <source>
        <dbReference type="EMBL" id="KAJ5190511.1"/>
    </source>
</evidence>
<organism evidence="1 2">
    <name type="scientific">Penicillium cinerascens</name>
    <dbReference type="NCBI Taxonomy" id="70096"/>
    <lineage>
        <taxon>Eukaryota</taxon>
        <taxon>Fungi</taxon>
        <taxon>Dikarya</taxon>
        <taxon>Ascomycota</taxon>
        <taxon>Pezizomycotina</taxon>
        <taxon>Eurotiomycetes</taxon>
        <taxon>Eurotiomycetidae</taxon>
        <taxon>Eurotiales</taxon>
        <taxon>Aspergillaceae</taxon>
        <taxon>Penicillium</taxon>
    </lineage>
</organism>
<proteinExistence type="predicted"/>
<comment type="caution">
    <text evidence="1">The sequence shown here is derived from an EMBL/GenBank/DDBJ whole genome shotgun (WGS) entry which is preliminary data.</text>
</comment>
<gene>
    <name evidence="1" type="ORF">N7498_009496</name>
</gene>
<protein>
    <submittedName>
        <fullName evidence="1">Uncharacterized protein</fullName>
    </submittedName>
</protein>
<dbReference type="RefSeq" id="XP_058303451.1">
    <property type="nucleotide sequence ID" value="XM_058456552.1"/>
</dbReference>
<dbReference type="PANTHER" id="PTHR38115:SF1">
    <property type="entry name" value="LIPOCALIN-LIKE DOMAIN-CONTAINING PROTEIN"/>
    <property type="match status" value="1"/>
</dbReference>